<evidence type="ECO:0000256" key="1">
    <source>
        <dbReference type="ARBA" id="ARBA00004651"/>
    </source>
</evidence>
<feature type="transmembrane region" description="Helical" evidence="8">
    <location>
        <begin position="198"/>
        <end position="216"/>
    </location>
</feature>
<evidence type="ECO:0000256" key="4">
    <source>
        <dbReference type="ARBA" id="ARBA00022692"/>
    </source>
</evidence>
<feature type="transmembrane region" description="Helical" evidence="8">
    <location>
        <begin position="362"/>
        <end position="380"/>
    </location>
</feature>
<evidence type="ECO:0000256" key="7">
    <source>
        <dbReference type="ARBA" id="ARBA00024033"/>
    </source>
</evidence>
<proteinExistence type="inferred from homology"/>
<comment type="caution">
    <text evidence="9">The sequence shown here is derived from an EMBL/GenBank/DDBJ whole genome shotgun (WGS) entry which is preliminary data.</text>
</comment>
<gene>
    <name evidence="9" type="ORF">GPA25_22975</name>
</gene>
<feature type="transmembrane region" description="Helical" evidence="8">
    <location>
        <begin position="264"/>
        <end position="285"/>
    </location>
</feature>
<dbReference type="InterPro" id="IPR018584">
    <property type="entry name" value="GT87"/>
</dbReference>
<feature type="transmembrane region" description="Helical" evidence="8">
    <location>
        <begin position="164"/>
        <end position="191"/>
    </location>
</feature>
<reference evidence="9 10" key="1">
    <citation type="submission" date="2019-12" db="EMBL/GenBank/DDBJ databases">
        <title>Comparative genomics gives insights into the taxonomy of the Azoarcus-Aromatoleum group and reveals separate origins of nif in the plant-associated Azoarcus and non-plant-associated Aromatoleum sub-groups.</title>
        <authorList>
            <person name="Lafos M."/>
            <person name="Maluk M."/>
            <person name="Batista M."/>
            <person name="Junghare M."/>
            <person name="Carmona M."/>
            <person name="Faoro H."/>
            <person name="Cruz L.M."/>
            <person name="Battistoni F."/>
            <person name="De Souza E."/>
            <person name="Pedrosa F."/>
            <person name="Chen W.-M."/>
            <person name="Poole P.S."/>
            <person name="Dixon R.A."/>
            <person name="James E.K."/>
        </authorList>
    </citation>
    <scope>NUCLEOTIDE SEQUENCE [LARGE SCALE GENOMIC DNA]</scope>
    <source>
        <strain evidence="9 10">22Lin</strain>
    </source>
</reference>
<dbReference type="EMBL" id="WTVQ01000075">
    <property type="protein sequence ID" value="NMG77620.1"/>
    <property type="molecule type" value="Genomic_DNA"/>
</dbReference>
<feature type="transmembrane region" description="Helical" evidence="8">
    <location>
        <begin position="305"/>
        <end position="327"/>
    </location>
</feature>
<evidence type="ECO:0000313" key="9">
    <source>
        <dbReference type="EMBL" id="NMG77620.1"/>
    </source>
</evidence>
<dbReference type="RefSeq" id="WP_343035051.1">
    <property type="nucleotide sequence ID" value="NZ_WTVQ01000075.1"/>
</dbReference>
<evidence type="ECO:0000256" key="8">
    <source>
        <dbReference type="SAM" id="Phobius"/>
    </source>
</evidence>
<evidence type="ECO:0000256" key="6">
    <source>
        <dbReference type="ARBA" id="ARBA00023136"/>
    </source>
</evidence>
<sequence>MLGYAIFVGAKIAGGYHDAARGETPLFTDFTPTYAASIVVRELPAEFVYMQRTMVAAGKEAARRIYGDITDQQARVVGFAPWMYPPTFILLVIPLAYLPYLLAWAGWLGVTALPYLLTLRKILPGGLGLPFALAAPPAFFNVMYGQTGFLTAGLLGSGLLLLRSRPICAGVLIGLASVKPHFGVLVPFALLAGRHWRAFGAATLSVLLPIALSVLVLGDDPWFAFIGTSLFHIEGFSVGAFALPAMTTAWSAARLAGMTLDQAWFVQYAVSALMLALVVGVWWRGSKHPDSHDLQAAVLCLATPLALPLAFLYDLVLIVPAAAWLWADMRRHGAGSEEYWVLAGGLAALLGVKELAKALPFLAAPWILAALLGLALYRFLAALQRDARAPS</sequence>
<keyword evidence="2" id="KW-1003">Cell membrane</keyword>
<organism evidence="9 10">
    <name type="scientific">Aromatoleum diolicum</name>
    <dbReference type="NCBI Taxonomy" id="75796"/>
    <lineage>
        <taxon>Bacteria</taxon>
        <taxon>Pseudomonadati</taxon>
        <taxon>Pseudomonadota</taxon>
        <taxon>Betaproteobacteria</taxon>
        <taxon>Rhodocyclales</taxon>
        <taxon>Rhodocyclaceae</taxon>
        <taxon>Aromatoleum</taxon>
    </lineage>
</organism>
<keyword evidence="4 8" id="KW-0812">Transmembrane</keyword>
<accession>A0ABX1QJV8</accession>
<comment type="subcellular location">
    <subcellularLocation>
        <location evidence="1">Cell membrane</location>
        <topology evidence="1">Multi-pass membrane protein</topology>
    </subcellularLocation>
</comment>
<keyword evidence="3" id="KW-0808">Transferase</keyword>
<evidence type="ECO:0000256" key="5">
    <source>
        <dbReference type="ARBA" id="ARBA00022989"/>
    </source>
</evidence>
<feature type="transmembrane region" description="Helical" evidence="8">
    <location>
        <begin position="222"/>
        <end position="243"/>
    </location>
</feature>
<evidence type="ECO:0000256" key="3">
    <source>
        <dbReference type="ARBA" id="ARBA00022679"/>
    </source>
</evidence>
<name>A0ABX1QJV8_9RHOO</name>
<keyword evidence="10" id="KW-1185">Reference proteome</keyword>
<evidence type="ECO:0000313" key="10">
    <source>
        <dbReference type="Proteomes" id="UP000648984"/>
    </source>
</evidence>
<keyword evidence="5 8" id="KW-1133">Transmembrane helix</keyword>
<evidence type="ECO:0000256" key="2">
    <source>
        <dbReference type="ARBA" id="ARBA00022475"/>
    </source>
</evidence>
<feature type="transmembrane region" description="Helical" evidence="8">
    <location>
        <begin position="88"/>
        <end position="110"/>
    </location>
</feature>
<keyword evidence="6 8" id="KW-0472">Membrane</keyword>
<protein>
    <submittedName>
        <fullName evidence="9">DUF2029 domain-containing protein</fullName>
    </submittedName>
</protein>
<comment type="similarity">
    <text evidence="7">Belongs to the glycosyltransferase 87 family.</text>
</comment>
<dbReference type="Pfam" id="PF09594">
    <property type="entry name" value="GT87"/>
    <property type="match status" value="1"/>
</dbReference>
<dbReference type="Proteomes" id="UP000648984">
    <property type="component" value="Unassembled WGS sequence"/>
</dbReference>